<reference evidence="1" key="1">
    <citation type="submission" date="2020-10" db="EMBL/GenBank/DDBJ databases">
        <title>Sequencing the genomes of 1000 actinobacteria strains.</title>
        <authorList>
            <person name="Klenk H.-P."/>
        </authorList>
    </citation>
    <scope>NUCLEOTIDE SEQUENCE</scope>
    <source>
        <strain evidence="1">DSM 45354</strain>
    </source>
</reference>
<name>A0A927RNF4_9ACTN</name>
<accession>A0A927RNF4</accession>
<comment type="caution">
    <text evidence="1">The sequence shown here is derived from an EMBL/GenBank/DDBJ whole genome shotgun (WGS) entry which is preliminary data.</text>
</comment>
<sequence length="47" mass="5343">MHQVQRWAAHEQPKTTMGYYERANSVRRDAALSGRLIQLLDESSAGL</sequence>
<dbReference type="Proteomes" id="UP000638648">
    <property type="component" value="Unassembled WGS sequence"/>
</dbReference>
<keyword evidence="2" id="KW-1185">Reference proteome</keyword>
<dbReference type="AlphaFoldDB" id="A0A927RNF4"/>
<proteinExistence type="predicted"/>
<gene>
    <name evidence="1" type="ORF">HEB94_006856</name>
</gene>
<protein>
    <recommendedName>
        <fullName evidence="3">Phage integrase family protein</fullName>
    </recommendedName>
</protein>
<organism evidence="1 2">
    <name type="scientific">Actinopolymorpha pittospori</name>
    <dbReference type="NCBI Taxonomy" id="648752"/>
    <lineage>
        <taxon>Bacteria</taxon>
        <taxon>Bacillati</taxon>
        <taxon>Actinomycetota</taxon>
        <taxon>Actinomycetes</taxon>
        <taxon>Propionibacteriales</taxon>
        <taxon>Actinopolymorphaceae</taxon>
        <taxon>Actinopolymorpha</taxon>
    </lineage>
</organism>
<evidence type="ECO:0000313" key="1">
    <source>
        <dbReference type="EMBL" id="MBE1610008.1"/>
    </source>
</evidence>
<evidence type="ECO:0000313" key="2">
    <source>
        <dbReference type="Proteomes" id="UP000638648"/>
    </source>
</evidence>
<evidence type="ECO:0008006" key="3">
    <source>
        <dbReference type="Google" id="ProtNLM"/>
    </source>
</evidence>
<dbReference type="EMBL" id="JADBEM010000001">
    <property type="protein sequence ID" value="MBE1610008.1"/>
    <property type="molecule type" value="Genomic_DNA"/>
</dbReference>